<protein>
    <recommendedName>
        <fullName evidence="6">Protein kinase domain-containing protein</fullName>
    </recommendedName>
</protein>
<feature type="region of interest" description="Disordered" evidence="5">
    <location>
        <begin position="394"/>
        <end position="414"/>
    </location>
</feature>
<evidence type="ECO:0000256" key="4">
    <source>
        <dbReference type="RuleBase" id="RU000304"/>
    </source>
</evidence>
<evidence type="ECO:0000256" key="1">
    <source>
        <dbReference type="ARBA" id="ARBA00022741"/>
    </source>
</evidence>
<evidence type="ECO:0000256" key="5">
    <source>
        <dbReference type="SAM" id="MobiDB-lite"/>
    </source>
</evidence>
<dbReference type="PANTHER" id="PTHR24359:SF34">
    <property type="entry name" value="PROTEIN KINASE DOMAIN-CONTAINING PROTEIN"/>
    <property type="match status" value="1"/>
</dbReference>
<dbReference type="InterPro" id="IPR011009">
    <property type="entry name" value="Kinase-like_dom_sf"/>
</dbReference>
<dbReference type="PROSITE" id="PS50011">
    <property type="entry name" value="PROTEIN_KINASE_DOM"/>
    <property type="match status" value="1"/>
</dbReference>
<evidence type="ECO:0000313" key="8">
    <source>
        <dbReference type="Proteomes" id="UP001187343"/>
    </source>
</evidence>
<feature type="binding site" evidence="3">
    <location>
        <position position="139"/>
    </location>
    <ligand>
        <name>ATP</name>
        <dbReference type="ChEBI" id="CHEBI:30616"/>
    </ligand>
</feature>
<dbReference type="AlphaFoldDB" id="A0AA88Q2T4"/>
<dbReference type="InterPro" id="IPR000719">
    <property type="entry name" value="Prot_kinase_dom"/>
</dbReference>
<reference evidence="7" key="1">
    <citation type="submission" date="2023-08" db="EMBL/GenBank/DDBJ databases">
        <title>Chromosome-level Genome Assembly of mud carp (Cirrhinus molitorella).</title>
        <authorList>
            <person name="Liu H."/>
        </authorList>
    </citation>
    <scope>NUCLEOTIDE SEQUENCE</scope>
    <source>
        <strain evidence="7">Prfri</strain>
        <tissue evidence="7">Muscle</tissue>
    </source>
</reference>
<dbReference type="SUPFAM" id="SSF56112">
    <property type="entry name" value="Protein kinase-like (PK-like)"/>
    <property type="match status" value="1"/>
</dbReference>
<keyword evidence="2 3" id="KW-0067">ATP-binding</keyword>
<evidence type="ECO:0000256" key="3">
    <source>
        <dbReference type="PROSITE-ProRule" id="PRU10141"/>
    </source>
</evidence>
<dbReference type="GO" id="GO:0005524">
    <property type="term" value="F:ATP binding"/>
    <property type="evidence" value="ECO:0007669"/>
    <property type="project" value="UniProtKB-UniRule"/>
</dbReference>
<keyword evidence="4" id="KW-0418">Kinase</keyword>
<dbReference type="InterPro" id="IPR008271">
    <property type="entry name" value="Ser/Thr_kinase_AS"/>
</dbReference>
<keyword evidence="1 3" id="KW-0547">Nucleotide-binding</keyword>
<name>A0AA88Q2T4_9TELE</name>
<evidence type="ECO:0000256" key="2">
    <source>
        <dbReference type="ARBA" id="ARBA00022840"/>
    </source>
</evidence>
<gene>
    <name evidence="7" type="ORF">Q8A67_009699</name>
</gene>
<keyword evidence="8" id="KW-1185">Reference proteome</keyword>
<keyword evidence="4" id="KW-0808">Transferase</keyword>
<dbReference type="Proteomes" id="UP001187343">
    <property type="component" value="Unassembled WGS sequence"/>
</dbReference>
<dbReference type="FunFam" id="1.10.510.10:FF:000999">
    <property type="entry name" value="Si:dkey-8e10.3"/>
    <property type="match status" value="1"/>
</dbReference>
<dbReference type="PANTHER" id="PTHR24359">
    <property type="entry name" value="SERINE/THREONINE-PROTEIN KINASE SBK1"/>
    <property type="match status" value="1"/>
</dbReference>
<feature type="domain" description="Protein kinase" evidence="6">
    <location>
        <begin position="110"/>
        <end position="384"/>
    </location>
</feature>
<dbReference type="CDD" id="cd13987">
    <property type="entry name" value="STKc_SBK1"/>
    <property type="match status" value="1"/>
</dbReference>
<sequence length="414" mass="46497">MCLRVLPMRVESTPQKRNSSQSGCFVHIKYSRSSKPTEQKSSLSELRIGFGCSTAAIAARLGALILCTAVERTGSAMIELGSVQEGSSLIDELMELTSQSLCQLEIKEHFNIIKEIGRGKYGRVLLVTHRCKGTPMALKVMPKASTKLQGFLREYCISLHLSCHPCIVGLFGIAFQSNEHYGFAQELVTGRDLFAIIQPRVGIPECAVKRCAVQISCALEFIHQRGLVHRDIKPENVLLLDTQCRRVKLADFGLTQRRGTFIRFISGTLPYMAPELCAMVLEEGQKEVKAPPLCVESTLDTWAFGVLLFCILTGFFPWERCNDTDDFYEEFADWRRSPKKNPVPSQWKRFTPLCMQMFKRMLALDPSERCSIGEVKGYVGKDWVRAKDANGWVGENGEVRSTPSPCRSSYSDEQ</sequence>
<dbReference type="InterPro" id="IPR017441">
    <property type="entry name" value="Protein_kinase_ATP_BS"/>
</dbReference>
<dbReference type="EMBL" id="JAUYZG010000009">
    <property type="protein sequence ID" value="KAK2898281.1"/>
    <property type="molecule type" value="Genomic_DNA"/>
</dbReference>
<dbReference type="SMART" id="SM00220">
    <property type="entry name" value="S_TKc"/>
    <property type="match status" value="1"/>
</dbReference>
<evidence type="ECO:0000259" key="6">
    <source>
        <dbReference type="PROSITE" id="PS50011"/>
    </source>
</evidence>
<dbReference type="Gene3D" id="1.10.510.10">
    <property type="entry name" value="Transferase(Phosphotransferase) domain 1"/>
    <property type="match status" value="1"/>
</dbReference>
<evidence type="ECO:0000313" key="7">
    <source>
        <dbReference type="EMBL" id="KAK2898281.1"/>
    </source>
</evidence>
<accession>A0AA88Q2T4</accession>
<dbReference type="GO" id="GO:0004674">
    <property type="term" value="F:protein serine/threonine kinase activity"/>
    <property type="evidence" value="ECO:0007669"/>
    <property type="project" value="UniProtKB-KW"/>
</dbReference>
<feature type="compositionally biased region" description="Polar residues" evidence="5">
    <location>
        <begin position="399"/>
        <end position="414"/>
    </location>
</feature>
<comment type="similarity">
    <text evidence="4">Belongs to the protein kinase superfamily.</text>
</comment>
<dbReference type="PROSITE" id="PS00107">
    <property type="entry name" value="PROTEIN_KINASE_ATP"/>
    <property type="match status" value="1"/>
</dbReference>
<dbReference type="PROSITE" id="PS00108">
    <property type="entry name" value="PROTEIN_KINASE_ST"/>
    <property type="match status" value="1"/>
</dbReference>
<proteinExistence type="inferred from homology"/>
<dbReference type="Pfam" id="PF00069">
    <property type="entry name" value="Pkinase"/>
    <property type="match status" value="1"/>
</dbReference>
<comment type="caution">
    <text evidence="7">The sequence shown here is derived from an EMBL/GenBank/DDBJ whole genome shotgun (WGS) entry which is preliminary data.</text>
</comment>
<organism evidence="7 8">
    <name type="scientific">Cirrhinus molitorella</name>
    <name type="common">mud carp</name>
    <dbReference type="NCBI Taxonomy" id="172907"/>
    <lineage>
        <taxon>Eukaryota</taxon>
        <taxon>Metazoa</taxon>
        <taxon>Chordata</taxon>
        <taxon>Craniata</taxon>
        <taxon>Vertebrata</taxon>
        <taxon>Euteleostomi</taxon>
        <taxon>Actinopterygii</taxon>
        <taxon>Neopterygii</taxon>
        <taxon>Teleostei</taxon>
        <taxon>Ostariophysi</taxon>
        <taxon>Cypriniformes</taxon>
        <taxon>Cyprinidae</taxon>
        <taxon>Labeoninae</taxon>
        <taxon>Labeonini</taxon>
        <taxon>Cirrhinus</taxon>
    </lineage>
</organism>
<keyword evidence="4" id="KW-0723">Serine/threonine-protein kinase</keyword>